<organism evidence="2 3">
    <name type="scientific">Providencia stuartii</name>
    <dbReference type="NCBI Taxonomy" id="588"/>
    <lineage>
        <taxon>Bacteria</taxon>
        <taxon>Pseudomonadati</taxon>
        <taxon>Pseudomonadota</taxon>
        <taxon>Gammaproteobacteria</taxon>
        <taxon>Enterobacterales</taxon>
        <taxon>Morganellaceae</taxon>
        <taxon>Providencia</taxon>
    </lineage>
</organism>
<feature type="transmembrane region" description="Helical" evidence="1">
    <location>
        <begin position="7"/>
        <end position="25"/>
    </location>
</feature>
<dbReference type="EMBL" id="LVIE01000113">
    <property type="protein sequence ID" value="OHT24507.1"/>
    <property type="molecule type" value="Genomic_DNA"/>
</dbReference>
<dbReference type="OrthoDB" id="9132795at2"/>
<name>A0A1S1HR60_PROST</name>
<gene>
    <name evidence="2" type="ORF">A3Q29_17125</name>
</gene>
<keyword evidence="1" id="KW-0812">Transmembrane</keyword>
<keyword evidence="3" id="KW-1185">Reference proteome</keyword>
<evidence type="ECO:0000256" key="1">
    <source>
        <dbReference type="SAM" id="Phobius"/>
    </source>
</evidence>
<evidence type="ECO:0000313" key="2">
    <source>
        <dbReference type="EMBL" id="OHT24507.1"/>
    </source>
</evidence>
<keyword evidence="1" id="KW-1133">Transmembrane helix</keyword>
<dbReference type="AlphaFoldDB" id="A0A1S1HR60"/>
<reference evidence="2 3" key="1">
    <citation type="submission" date="2016-03" db="EMBL/GenBank/DDBJ databases">
        <title>Genome sequence of Providencia stuartii strain, isolated from the salivary glands of larval Lucilia sericata.</title>
        <authorList>
            <person name="Yuan Y."/>
            <person name="Zhang Y."/>
            <person name="Fu S."/>
            <person name="Crippen T.L."/>
            <person name="Visi D."/>
            <person name="Benbow M.E."/>
            <person name="Allen M."/>
            <person name="Tomberlin J.K."/>
            <person name="Sze S.-H."/>
            <person name="Tarone A.M."/>
        </authorList>
    </citation>
    <scope>NUCLEOTIDE SEQUENCE [LARGE SCALE GENOMIC DNA]</scope>
    <source>
        <strain evidence="2 3">Crippen</strain>
    </source>
</reference>
<keyword evidence="1" id="KW-0472">Membrane</keyword>
<accession>A0A1S1HR60</accession>
<sequence length="200" mass="22523">MKLKYKLLLAAMVICLIIITAIFILSSSQKNNRIATVLSTEPIKSHRLIETENCSVIGVLEGFSQEYLSRYHPAQNECKMFFLIETLQTNGFPPPVEKKYRNCVVTQKVEQIVVGYDVVYRIGNTLGKVRAPYDPGLFIPLDSDGRLKLTASSGQMCENARNNVDALVPFYCVKLDEPNGNSLNKVVEIYPGKNTYAYFE</sequence>
<evidence type="ECO:0000313" key="3">
    <source>
        <dbReference type="Proteomes" id="UP000179588"/>
    </source>
</evidence>
<protein>
    <submittedName>
        <fullName evidence="2">Uncharacterized protein</fullName>
    </submittedName>
</protein>
<dbReference type="Proteomes" id="UP000179588">
    <property type="component" value="Unassembled WGS sequence"/>
</dbReference>
<dbReference type="RefSeq" id="WP_070927114.1">
    <property type="nucleotide sequence ID" value="NZ_CANMXG010000001.1"/>
</dbReference>
<dbReference type="NCBIfam" id="NF041435">
    <property type="entry name" value="UmoD"/>
    <property type="match status" value="1"/>
</dbReference>
<comment type="caution">
    <text evidence="2">The sequence shown here is derived from an EMBL/GenBank/DDBJ whole genome shotgun (WGS) entry which is preliminary data.</text>
</comment>
<proteinExistence type="predicted"/>